<sequence>MKPNLKPIIQNSTTLLYQQNKTITQFGKSGHVEKAYKLFTQMTHKNTVTFNSMISVYSKNGLINNALNLFDKMPHRNVVSWNTMIAGCLHNERVDIARKLFSEMPVKDVFTWTLMITCCSKQEAKGKSGKYAALRTMAATKATILWTPASTALAATVSTNEDIASVIGLTCLTTLVIIRHHLGLEVRSARLFESIMIIGAKPLRDGVRAGGVQVVMFIYLWSKVYHLFDMFGLMPDVYFVVWLDCLDMKTLS</sequence>
<evidence type="ECO:0000313" key="4">
    <source>
        <dbReference type="Proteomes" id="UP000245207"/>
    </source>
</evidence>
<name>A0A2U1Q900_ARTAN</name>
<dbReference type="PROSITE" id="PS51375">
    <property type="entry name" value="PPR"/>
    <property type="match status" value="1"/>
</dbReference>
<dbReference type="NCBIfam" id="TIGR00756">
    <property type="entry name" value="PPR"/>
    <property type="match status" value="2"/>
</dbReference>
<dbReference type="InterPro" id="IPR002885">
    <property type="entry name" value="PPR_rpt"/>
</dbReference>
<gene>
    <name evidence="3" type="ORF">CTI12_AA056450</name>
</gene>
<organism evidence="3 4">
    <name type="scientific">Artemisia annua</name>
    <name type="common">Sweet wormwood</name>
    <dbReference type="NCBI Taxonomy" id="35608"/>
    <lineage>
        <taxon>Eukaryota</taxon>
        <taxon>Viridiplantae</taxon>
        <taxon>Streptophyta</taxon>
        <taxon>Embryophyta</taxon>
        <taxon>Tracheophyta</taxon>
        <taxon>Spermatophyta</taxon>
        <taxon>Magnoliopsida</taxon>
        <taxon>eudicotyledons</taxon>
        <taxon>Gunneridae</taxon>
        <taxon>Pentapetalae</taxon>
        <taxon>asterids</taxon>
        <taxon>campanulids</taxon>
        <taxon>Asterales</taxon>
        <taxon>Asteraceae</taxon>
        <taxon>Asteroideae</taxon>
        <taxon>Anthemideae</taxon>
        <taxon>Artemisiinae</taxon>
        <taxon>Artemisia</taxon>
    </lineage>
</organism>
<comment type="caution">
    <text evidence="3">The sequence shown here is derived from an EMBL/GenBank/DDBJ whole genome shotgun (WGS) entry which is preliminary data.</text>
</comment>
<dbReference type="GO" id="GO:0003723">
    <property type="term" value="F:RNA binding"/>
    <property type="evidence" value="ECO:0007669"/>
    <property type="project" value="InterPro"/>
</dbReference>
<evidence type="ECO:0000313" key="3">
    <source>
        <dbReference type="EMBL" id="PWA94486.1"/>
    </source>
</evidence>
<accession>A0A2U1Q900</accession>
<dbReference type="Pfam" id="PF12854">
    <property type="entry name" value="PPR_1"/>
    <property type="match status" value="1"/>
</dbReference>
<dbReference type="InterPro" id="IPR011990">
    <property type="entry name" value="TPR-like_helical_dom_sf"/>
</dbReference>
<dbReference type="GO" id="GO:0009451">
    <property type="term" value="P:RNA modification"/>
    <property type="evidence" value="ECO:0007669"/>
    <property type="project" value="InterPro"/>
</dbReference>
<dbReference type="Pfam" id="PF13041">
    <property type="entry name" value="PPR_2"/>
    <property type="match status" value="1"/>
</dbReference>
<dbReference type="EMBL" id="PKPP01000311">
    <property type="protein sequence ID" value="PWA94486.1"/>
    <property type="molecule type" value="Genomic_DNA"/>
</dbReference>
<dbReference type="Pfam" id="PF01535">
    <property type="entry name" value="PPR"/>
    <property type="match status" value="1"/>
</dbReference>
<dbReference type="InterPro" id="IPR046960">
    <property type="entry name" value="PPR_At4g14850-like_plant"/>
</dbReference>
<reference evidence="3 4" key="1">
    <citation type="journal article" date="2018" name="Mol. Plant">
        <title>The genome of Artemisia annua provides insight into the evolution of Asteraceae family and artemisinin biosynthesis.</title>
        <authorList>
            <person name="Shen Q."/>
            <person name="Zhang L."/>
            <person name="Liao Z."/>
            <person name="Wang S."/>
            <person name="Yan T."/>
            <person name="Shi P."/>
            <person name="Liu M."/>
            <person name="Fu X."/>
            <person name="Pan Q."/>
            <person name="Wang Y."/>
            <person name="Lv Z."/>
            <person name="Lu X."/>
            <person name="Zhang F."/>
            <person name="Jiang W."/>
            <person name="Ma Y."/>
            <person name="Chen M."/>
            <person name="Hao X."/>
            <person name="Li L."/>
            <person name="Tang Y."/>
            <person name="Lv G."/>
            <person name="Zhou Y."/>
            <person name="Sun X."/>
            <person name="Brodelius P.E."/>
            <person name="Rose J.K.C."/>
            <person name="Tang K."/>
        </authorList>
    </citation>
    <scope>NUCLEOTIDE SEQUENCE [LARGE SCALE GENOMIC DNA]</scope>
    <source>
        <strain evidence="4">cv. Huhao1</strain>
        <tissue evidence="3">Leaf</tissue>
    </source>
</reference>
<dbReference type="OrthoDB" id="185373at2759"/>
<proteinExistence type="predicted"/>
<evidence type="ECO:0000256" key="1">
    <source>
        <dbReference type="ARBA" id="ARBA00022737"/>
    </source>
</evidence>
<protein>
    <submittedName>
        <fullName evidence="3">Pentatricopeptide repeat-containing protein</fullName>
    </submittedName>
</protein>
<dbReference type="Proteomes" id="UP000245207">
    <property type="component" value="Unassembled WGS sequence"/>
</dbReference>
<dbReference type="AlphaFoldDB" id="A0A2U1Q900"/>
<evidence type="ECO:0000256" key="2">
    <source>
        <dbReference type="PROSITE-ProRule" id="PRU00708"/>
    </source>
</evidence>
<keyword evidence="4" id="KW-1185">Reference proteome</keyword>
<feature type="repeat" description="PPR" evidence="2">
    <location>
        <begin position="46"/>
        <end position="80"/>
    </location>
</feature>
<keyword evidence="1" id="KW-0677">Repeat</keyword>
<dbReference type="Gene3D" id="1.25.40.10">
    <property type="entry name" value="Tetratricopeptide repeat domain"/>
    <property type="match status" value="1"/>
</dbReference>
<dbReference type="PANTHER" id="PTHR47926">
    <property type="entry name" value="PENTATRICOPEPTIDE REPEAT-CONTAINING PROTEIN"/>
    <property type="match status" value="1"/>
</dbReference>